<dbReference type="InterPro" id="IPR044809">
    <property type="entry name" value="AUF1-like"/>
</dbReference>
<evidence type="ECO:0000313" key="2">
    <source>
        <dbReference type="EMBL" id="PWA34864.1"/>
    </source>
</evidence>
<sequence>MKKIGKPDESGDSSSFSCLPDDILLEILSRLIDLKTLCRCKLVSIHFNHIVQQVNAISFTGVNHSSSDSNSSGAPSERDRPDNFFKCESFVSVMKSLQTFSGLKSLCIEIPSFHKASDDRFLIKWKFEFRNRTDSFLFLSPNSCFPLLENVTITDTSKRGTVSLCGGKIVDLGKCLRLEQYSCNKLHRCYVPLLKLPVSGYMMKGVTLALFEMNDLVDDDSFTNINLNDFEDKEEAAYNEAMMEIFKKNRQRIFG</sequence>
<dbReference type="Pfam" id="PF12937">
    <property type="entry name" value="F-box-like"/>
    <property type="match status" value="1"/>
</dbReference>
<comment type="caution">
    <text evidence="2">The sequence shown here is derived from an EMBL/GenBank/DDBJ whole genome shotgun (WGS) entry which is preliminary data.</text>
</comment>
<name>A0A2U1KDK9_ARTAN</name>
<dbReference type="Gene3D" id="1.20.1280.50">
    <property type="match status" value="1"/>
</dbReference>
<dbReference type="Proteomes" id="UP000245207">
    <property type="component" value="Unassembled WGS sequence"/>
</dbReference>
<evidence type="ECO:0000313" key="3">
    <source>
        <dbReference type="Proteomes" id="UP000245207"/>
    </source>
</evidence>
<feature type="domain" description="F-box" evidence="1">
    <location>
        <begin position="16"/>
        <end position="51"/>
    </location>
</feature>
<reference evidence="2 3" key="1">
    <citation type="journal article" date="2018" name="Mol. Plant">
        <title>The genome of Artemisia annua provides insight into the evolution of Asteraceae family and artemisinin biosynthesis.</title>
        <authorList>
            <person name="Shen Q."/>
            <person name="Zhang L."/>
            <person name="Liao Z."/>
            <person name="Wang S."/>
            <person name="Yan T."/>
            <person name="Shi P."/>
            <person name="Liu M."/>
            <person name="Fu X."/>
            <person name="Pan Q."/>
            <person name="Wang Y."/>
            <person name="Lv Z."/>
            <person name="Lu X."/>
            <person name="Zhang F."/>
            <person name="Jiang W."/>
            <person name="Ma Y."/>
            <person name="Chen M."/>
            <person name="Hao X."/>
            <person name="Li L."/>
            <person name="Tang Y."/>
            <person name="Lv G."/>
            <person name="Zhou Y."/>
            <person name="Sun X."/>
            <person name="Brodelius P.E."/>
            <person name="Rose J.K.C."/>
            <person name="Tang K."/>
        </authorList>
    </citation>
    <scope>NUCLEOTIDE SEQUENCE [LARGE SCALE GENOMIC DNA]</scope>
    <source>
        <strain evidence="3">cv. Huhao1</strain>
        <tissue evidence="2">Leaf</tissue>
    </source>
</reference>
<dbReference type="CDD" id="cd09917">
    <property type="entry name" value="F-box_SF"/>
    <property type="match status" value="1"/>
</dbReference>
<dbReference type="EMBL" id="PKPP01021315">
    <property type="protein sequence ID" value="PWA34864.1"/>
    <property type="molecule type" value="Genomic_DNA"/>
</dbReference>
<dbReference type="AlphaFoldDB" id="A0A2U1KDK9"/>
<dbReference type="InterPro" id="IPR001810">
    <property type="entry name" value="F-box_dom"/>
</dbReference>
<keyword evidence="3" id="KW-1185">Reference proteome</keyword>
<dbReference type="InterPro" id="IPR036047">
    <property type="entry name" value="F-box-like_dom_sf"/>
</dbReference>
<proteinExistence type="predicted"/>
<organism evidence="2 3">
    <name type="scientific">Artemisia annua</name>
    <name type="common">Sweet wormwood</name>
    <dbReference type="NCBI Taxonomy" id="35608"/>
    <lineage>
        <taxon>Eukaryota</taxon>
        <taxon>Viridiplantae</taxon>
        <taxon>Streptophyta</taxon>
        <taxon>Embryophyta</taxon>
        <taxon>Tracheophyta</taxon>
        <taxon>Spermatophyta</taxon>
        <taxon>Magnoliopsida</taxon>
        <taxon>eudicotyledons</taxon>
        <taxon>Gunneridae</taxon>
        <taxon>Pentapetalae</taxon>
        <taxon>asterids</taxon>
        <taxon>campanulids</taxon>
        <taxon>Asterales</taxon>
        <taxon>Asteraceae</taxon>
        <taxon>Asteroideae</taxon>
        <taxon>Anthemideae</taxon>
        <taxon>Artemisiinae</taxon>
        <taxon>Artemisia</taxon>
    </lineage>
</organism>
<dbReference type="SUPFAM" id="SSF81383">
    <property type="entry name" value="F-box domain"/>
    <property type="match status" value="1"/>
</dbReference>
<dbReference type="PANTHER" id="PTHR31215">
    <property type="entry name" value="OS05G0510400 PROTEIN-RELATED"/>
    <property type="match status" value="1"/>
</dbReference>
<protein>
    <submittedName>
        <fullName evidence="2">F-box domain, Leucine-rich repeat domain, L domain-like protein</fullName>
    </submittedName>
</protein>
<dbReference type="OrthoDB" id="1065058at2759"/>
<accession>A0A2U1KDK9</accession>
<evidence type="ECO:0000259" key="1">
    <source>
        <dbReference type="Pfam" id="PF12937"/>
    </source>
</evidence>
<gene>
    <name evidence="2" type="ORF">CTI12_AA615870</name>
</gene>